<comment type="caution">
    <text evidence="1">The sequence shown here is derived from an EMBL/GenBank/DDBJ whole genome shotgun (WGS) entry which is preliminary data.</text>
</comment>
<proteinExistence type="predicted"/>
<protein>
    <submittedName>
        <fullName evidence="1">Uncharacterized protein</fullName>
    </submittedName>
</protein>
<evidence type="ECO:0000313" key="2">
    <source>
        <dbReference type="Proteomes" id="UP001501521"/>
    </source>
</evidence>
<keyword evidence="2" id="KW-1185">Reference proteome</keyword>
<evidence type="ECO:0000313" key="1">
    <source>
        <dbReference type="EMBL" id="GAA4909011.1"/>
    </source>
</evidence>
<dbReference type="Proteomes" id="UP001501521">
    <property type="component" value="Unassembled WGS sequence"/>
</dbReference>
<gene>
    <name evidence="1" type="ORF">GCM10025789_30580</name>
</gene>
<accession>A0ABP9FQM0</accession>
<dbReference type="EMBL" id="BAABLV010000053">
    <property type="protein sequence ID" value="GAA4909011.1"/>
    <property type="molecule type" value="Genomic_DNA"/>
</dbReference>
<organism evidence="1 2">
    <name type="scientific">Tessaracoccus lubricantis</name>
    <dbReference type="NCBI Taxonomy" id="545543"/>
    <lineage>
        <taxon>Bacteria</taxon>
        <taxon>Bacillati</taxon>
        <taxon>Actinomycetota</taxon>
        <taxon>Actinomycetes</taxon>
        <taxon>Propionibacteriales</taxon>
        <taxon>Propionibacteriaceae</taxon>
        <taxon>Tessaracoccus</taxon>
    </lineage>
</organism>
<reference evidence="2" key="1">
    <citation type="journal article" date="2019" name="Int. J. Syst. Evol. Microbiol.">
        <title>The Global Catalogue of Microorganisms (GCM) 10K type strain sequencing project: providing services to taxonomists for standard genome sequencing and annotation.</title>
        <authorList>
            <consortium name="The Broad Institute Genomics Platform"/>
            <consortium name="The Broad Institute Genome Sequencing Center for Infectious Disease"/>
            <person name="Wu L."/>
            <person name="Ma J."/>
        </authorList>
    </citation>
    <scope>NUCLEOTIDE SEQUENCE [LARGE SCALE GENOMIC DNA]</scope>
    <source>
        <strain evidence="2">JCM 19125</strain>
    </source>
</reference>
<sequence>MNVWVLPAYKLKSIEVASRIMMAANHEALPPHVRPELVAPLGGNPGILSSLILAPAGAVAAFQPQSWGWDQFVFVIAAALGLPVADVQTGEFFTAWSLASRLLKDLSLGVKSAPPVAAKTHLDLNAIRSSILSSGILQESPTPTLEQE</sequence>
<name>A0ABP9FQM0_9ACTN</name>
<dbReference type="RefSeq" id="WP_345584418.1">
    <property type="nucleotide sequence ID" value="NZ_BAABLV010000053.1"/>
</dbReference>